<keyword evidence="1" id="KW-0677">Repeat</keyword>
<dbReference type="Gene3D" id="3.30.160.710">
    <property type="match status" value="4"/>
</dbReference>
<dbReference type="SUPFAM" id="SSF63829">
    <property type="entry name" value="Calcium-dependent phosphotriesterase"/>
    <property type="match status" value="1"/>
</dbReference>
<dbReference type="EMBL" id="JBHSPH010000020">
    <property type="protein sequence ID" value="MFC5865600.1"/>
    <property type="molecule type" value="Genomic_DNA"/>
</dbReference>
<dbReference type="InterPro" id="IPR041286">
    <property type="entry name" value="MBG_2"/>
</dbReference>
<protein>
    <submittedName>
        <fullName evidence="6">MBG domain-containing protein</fullName>
    </submittedName>
</protein>
<evidence type="ECO:0000256" key="2">
    <source>
        <dbReference type="PROSITE-ProRule" id="PRU00504"/>
    </source>
</evidence>
<dbReference type="SUPFAM" id="SSF101898">
    <property type="entry name" value="NHL repeat"/>
    <property type="match status" value="2"/>
</dbReference>
<dbReference type="Proteomes" id="UP001596091">
    <property type="component" value="Unassembled WGS sequence"/>
</dbReference>
<dbReference type="Pfam" id="PF18676">
    <property type="entry name" value="MBG_2"/>
    <property type="match status" value="5"/>
</dbReference>
<reference evidence="7" key="1">
    <citation type="journal article" date="2019" name="Int. J. Syst. Evol. Microbiol.">
        <title>The Global Catalogue of Microorganisms (GCM) 10K type strain sequencing project: providing services to taxonomists for standard genome sequencing and annotation.</title>
        <authorList>
            <consortium name="The Broad Institute Genomics Platform"/>
            <consortium name="The Broad Institute Genome Sequencing Center for Infectious Disease"/>
            <person name="Wu L."/>
            <person name="Ma J."/>
        </authorList>
    </citation>
    <scope>NUCLEOTIDE SEQUENCE [LARGE SCALE GENOMIC DNA]</scope>
    <source>
        <strain evidence="7">JCM 4087</strain>
    </source>
</reference>
<evidence type="ECO:0000313" key="6">
    <source>
        <dbReference type="EMBL" id="MFC5865600.1"/>
    </source>
</evidence>
<feature type="signal peptide" evidence="4">
    <location>
        <begin position="1"/>
        <end position="18"/>
    </location>
</feature>
<dbReference type="InterPro" id="IPR001258">
    <property type="entry name" value="NHL_repeat"/>
</dbReference>
<evidence type="ECO:0000256" key="3">
    <source>
        <dbReference type="SAM" id="MobiDB-lite"/>
    </source>
</evidence>
<gene>
    <name evidence="6" type="ORF">ACFPT7_25060</name>
</gene>
<dbReference type="PROSITE" id="PS51125">
    <property type="entry name" value="NHL"/>
    <property type="match status" value="1"/>
</dbReference>
<sequence length="1295" mass="129916">MTGVFLMLSVAAATPAIGQVTFAGSQIVLAAGAWSKPAGIAVDASGDLFVADAVSGAVAELANASGSFAPPETVLSGLSNPSALAFDSMGNLLIADSGNGRILMLPTRSNGFGAITTVASGLGRPAGMGFDAAGNLYFADTENNVVMQASLAAGVYSAPVVVSTGYNAPVGVAFDGQGDLLVADAGNHRVTLQHDNAGTFGSPGSFITSITPTAIWSDKTGDIYIGDSSSSRVLTYTWYSPLSRFTSIASMGSQLSEPAGITVDSKGNMFIADAGAGTVLESVTTAFPFGAIAAGASSSAITYNFAIPAGTTLGQAIVSMKGMQEADFVATGADSCSGRTFPVAFDCGVSVIFHPQGTGMRPGAVEIMDGTGNPATIAFLYGTGIGARFTYAPARVTVLASLLNAPAGVAVDGSGDLFISDTGNNRVLELPSMGSGYGSLTPLPIAGLNAPAGLAIDGAGNLYVASYGNDRVIRLPWLGAQFGTQSTVGTGLYGPSAVATDSQSNVYVAQTLAQTILRIPWSGNKFLAETDVGNYTGEPVGIAVGATGNVLFDSPYHNYVAEVPWLGSGYGYEIYLTRLNTSSPSQMVTDGNSNLYILDTAKNQVIMVPWLGTAYGTPITVANGFNAPQGLAIDNNGALYVADTGNNQVVKIDLSIPGSLTFPTTYVGSTSSGAGQSAIVENTGNASLELESVSFPADFSETSASTCAPGEVLAAAAGCTLAVSFAPAHTGNPLVESLNLSSGDLSSSDASDEASFSLSGVAIPQTSQTISFPAIAGETYGDAPVILTATASSGLAVQYQILSGPGVISHSGNTYSLRFSGAGKILLEATQGGNAQYQAAALVILSVTVNPAVMIVVPANASATYGKIPSSFSYSLTRAVNGDNPLNVTSGKPVLTTTAMGSSSAGSYAIVATQGTLSGANYVFAFTTGTLTIAKAALQVSGVAVSQAYGSALPVFAWTMSGFVNGDTASIVSGAPGLSTTANSGSPVGSYPIAISTGSLSAENYSFVLHNATLTVTAAQLTVTATSASITYGQAIPTLGYTISGYVNGDLANVVSGSPVISTTATQGAVAGSYSIVCAAGTLSAVNYSFHCVNGTLSIQKAMLTVSPNGASMAYGSALPAFGYSFSGFVNGDSFASAVTGVPSFTTTANSHSKPGSYVINASVGSLSAKNYSFSFDSGTLTVTKAVLSVSANNISAAQGSALPPLTYSATGLVNGDTLANATTGAPLLTTNANMAAAGSYPIIITQGTISSANYQFSLTNGVLTVAPPVAPTIAKPTPQQPRIRNTASVAPLVL</sequence>
<organism evidence="6 7">
    <name type="scientific">Acidicapsa dinghuensis</name>
    <dbReference type="NCBI Taxonomy" id="2218256"/>
    <lineage>
        <taxon>Bacteria</taxon>
        <taxon>Pseudomonadati</taxon>
        <taxon>Acidobacteriota</taxon>
        <taxon>Terriglobia</taxon>
        <taxon>Terriglobales</taxon>
        <taxon>Acidobacteriaceae</taxon>
        <taxon>Acidicapsa</taxon>
    </lineage>
</organism>
<feature type="region of interest" description="Disordered" evidence="3">
    <location>
        <begin position="1274"/>
        <end position="1295"/>
    </location>
</feature>
<feature type="domain" description="MBG" evidence="5">
    <location>
        <begin position="1104"/>
        <end position="1182"/>
    </location>
</feature>
<name>A0ABW1EQM8_9BACT</name>
<feature type="domain" description="MBG" evidence="5">
    <location>
        <begin position="1021"/>
        <end position="1098"/>
    </location>
</feature>
<feature type="domain" description="MBG" evidence="5">
    <location>
        <begin position="856"/>
        <end position="932"/>
    </location>
</feature>
<dbReference type="InterPro" id="IPR013783">
    <property type="entry name" value="Ig-like_fold"/>
</dbReference>
<accession>A0ABW1EQM8</accession>
<evidence type="ECO:0000256" key="1">
    <source>
        <dbReference type="ARBA" id="ARBA00022737"/>
    </source>
</evidence>
<feature type="domain" description="MBG" evidence="5">
    <location>
        <begin position="1188"/>
        <end position="1265"/>
    </location>
</feature>
<dbReference type="RefSeq" id="WP_263341661.1">
    <property type="nucleotide sequence ID" value="NZ_JAGSYH010000008.1"/>
</dbReference>
<dbReference type="CDD" id="cd05819">
    <property type="entry name" value="NHL"/>
    <property type="match status" value="2"/>
</dbReference>
<evidence type="ECO:0000256" key="4">
    <source>
        <dbReference type="SAM" id="SignalP"/>
    </source>
</evidence>
<keyword evidence="4" id="KW-0732">Signal</keyword>
<feature type="domain" description="MBG" evidence="5">
    <location>
        <begin position="943"/>
        <end position="1015"/>
    </location>
</feature>
<keyword evidence="7" id="KW-1185">Reference proteome</keyword>
<feature type="chain" id="PRO_5046164303" evidence="4">
    <location>
        <begin position="19"/>
        <end position="1295"/>
    </location>
</feature>
<dbReference type="Gene3D" id="2.60.40.10">
    <property type="entry name" value="Immunoglobulins"/>
    <property type="match status" value="1"/>
</dbReference>
<comment type="caution">
    <text evidence="6">The sequence shown here is derived from an EMBL/GenBank/DDBJ whole genome shotgun (WGS) entry which is preliminary data.</text>
</comment>
<dbReference type="Pfam" id="PF01436">
    <property type="entry name" value="NHL"/>
    <property type="match status" value="3"/>
</dbReference>
<dbReference type="InterPro" id="IPR050952">
    <property type="entry name" value="TRIM-NHL_E3_ligases"/>
</dbReference>
<dbReference type="PANTHER" id="PTHR24104">
    <property type="entry name" value="E3 UBIQUITIN-PROTEIN LIGASE NHLRC1-RELATED"/>
    <property type="match status" value="1"/>
</dbReference>
<evidence type="ECO:0000259" key="5">
    <source>
        <dbReference type="Pfam" id="PF18676"/>
    </source>
</evidence>
<dbReference type="Gene3D" id="2.120.10.30">
    <property type="entry name" value="TolB, C-terminal domain"/>
    <property type="match status" value="3"/>
</dbReference>
<proteinExistence type="predicted"/>
<dbReference type="Gene3D" id="2.40.10.500">
    <property type="match status" value="1"/>
</dbReference>
<evidence type="ECO:0000313" key="7">
    <source>
        <dbReference type="Proteomes" id="UP001596091"/>
    </source>
</evidence>
<dbReference type="PANTHER" id="PTHR24104:SF25">
    <property type="entry name" value="PROTEIN LIN-41"/>
    <property type="match status" value="1"/>
</dbReference>
<feature type="repeat" description="NHL" evidence="2">
    <location>
        <begin position="625"/>
        <end position="655"/>
    </location>
</feature>
<dbReference type="InterPro" id="IPR011042">
    <property type="entry name" value="6-blade_b-propeller_TolB-like"/>
</dbReference>